<dbReference type="EMBL" id="CP000828">
    <property type="protein sequence ID" value="ABW25373.1"/>
    <property type="molecule type" value="Genomic_DNA"/>
</dbReference>
<dbReference type="RefSeq" id="WP_012160983.1">
    <property type="nucleotide sequence ID" value="NC_009925.1"/>
</dbReference>
<proteinExistence type="predicted"/>
<dbReference type="SMART" id="SM00388">
    <property type="entry name" value="HisKA"/>
    <property type="match status" value="1"/>
</dbReference>
<evidence type="ECO:0000256" key="6">
    <source>
        <dbReference type="ARBA" id="ARBA00023012"/>
    </source>
</evidence>
<evidence type="ECO:0000313" key="11">
    <source>
        <dbReference type="EMBL" id="ABW25373.1"/>
    </source>
</evidence>
<keyword evidence="12" id="KW-1185">Reference proteome</keyword>
<dbReference type="Gene3D" id="3.30.450.20">
    <property type="entry name" value="PAS domain"/>
    <property type="match status" value="1"/>
</dbReference>
<dbReference type="eggNOG" id="COG4251">
    <property type="taxonomic scope" value="Bacteria"/>
</dbReference>
<dbReference type="PANTHER" id="PTHR43304:SF1">
    <property type="entry name" value="PAC DOMAIN-CONTAINING PROTEIN"/>
    <property type="match status" value="1"/>
</dbReference>
<comment type="catalytic activity">
    <reaction evidence="1">
        <text>ATP + protein L-histidine = ADP + protein N-phospho-L-histidine.</text>
        <dbReference type="EC" id="2.7.13.3"/>
    </reaction>
</comment>
<dbReference type="SUPFAM" id="SSF55785">
    <property type="entry name" value="PYP-like sensor domain (PAS domain)"/>
    <property type="match status" value="1"/>
</dbReference>
<dbReference type="Proteomes" id="UP000000268">
    <property type="component" value="Chromosome"/>
</dbReference>
<dbReference type="InterPro" id="IPR036097">
    <property type="entry name" value="HisK_dim/P_sf"/>
</dbReference>
<feature type="domain" description="CBS" evidence="10">
    <location>
        <begin position="5"/>
        <end position="60"/>
    </location>
</feature>
<dbReference type="InterPro" id="IPR003594">
    <property type="entry name" value="HATPase_dom"/>
</dbReference>
<dbReference type="SUPFAM" id="SSF55874">
    <property type="entry name" value="ATPase domain of HSP90 chaperone/DNA topoisomerase II/histidine kinase"/>
    <property type="match status" value="1"/>
</dbReference>
<evidence type="ECO:0000256" key="5">
    <source>
        <dbReference type="ARBA" id="ARBA00022777"/>
    </source>
</evidence>
<dbReference type="CDD" id="cd00082">
    <property type="entry name" value="HisKA"/>
    <property type="match status" value="1"/>
</dbReference>
<dbReference type="HOGENOM" id="CLU_000445_114_71_3"/>
<keyword evidence="6" id="KW-0902">Two-component regulatory system</keyword>
<accession>B0C8Y3</accession>
<keyword evidence="3" id="KW-0597">Phosphoprotein</keyword>
<evidence type="ECO:0000256" key="3">
    <source>
        <dbReference type="ARBA" id="ARBA00022553"/>
    </source>
</evidence>
<evidence type="ECO:0000259" key="10">
    <source>
        <dbReference type="PROSITE" id="PS51371"/>
    </source>
</evidence>
<dbReference type="Gene3D" id="3.30.565.10">
    <property type="entry name" value="Histidine kinase-like ATPase, C-terminal domain"/>
    <property type="match status" value="1"/>
</dbReference>
<keyword evidence="4" id="KW-0808">Transferase</keyword>
<dbReference type="InterPro" id="IPR000644">
    <property type="entry name" value="CBS_dom"/>
</dbReference>
<dbReference type="Pfam" id="PF00571">
    <property type="entry name" value="CBS"/>
    <property type="match status" value="1"/>
</dbReference>
<dbReference type="Gene3D" id="3.10.580.10">
    <property type="entry name" value="CBS-domain"/>
    <property type="match status" value="1"/>
</dbReference>
<organism evidence="11 12">
    <name type="scientific">Acaryochloris marina (strain MBIC 11017)</name>
    <dbReference type="NCBI Taxonomy" id="329726"/>
    <lineage>
        <taxon>Bacteria</taxon>
        <taxon>Bacillati</taxon>
        <taxon>Cyanobacteriota</taxon>
        <taxon>Cyanophyceae</taxon>
        <taxon>Acaryochloridales</taxon>
        <taxon>Acaryochloridaceae</taxon>
        <taxon>Acaryochloris</taxon>
    </lineage>
</organism>
<evidence type="ECO:0000256" key="7">
    <source>
        <dbReference type="PROSITE-ProRule" id="PRU00703"/>
    </source>
</evidence>
<keyword evidence="5 11" id="KW-0418">Kinase</keyword>
<evidence type="ECO:0000256" key="2">
    <source>
        <dbReference type="ARBA" id="ARBA00012438"/>
    </source>
</evidence>
<dbReference type="PROSITE" id="PS50109">
    <property type="entry name" value="HIS_KIN"/>
    <property type="match status" value="1"/>
</dbReference>
<evidence type="ECO:0000259" key="9">
    <source>
        <dbReference type="PROSITE" id="PS50109"/>
    </source>
</evidence>
<dbReference type="Pfam" id="PF00512">
    <property type="entry name" value="HisKA"/>
    <property type="match status" value="1"/>
</dbReference>
<gene>
    <name evidence="11" type="ordered locus">AM1_0287</name>
</gene>
<keyword evidence="8" id="KW-0175">Coiled coil</keyword>
<dbReference type="InterPro" id="IPR004358">
    <property type="entry name" value="Sig_transdc_His_kin-like_C"/>
</dbReference>
<dbReference type="eggNOG" id="COG0517">
    <property type="taxonomic scope" value="Bacteria"/>
</dbReference>
<dbReference type="Gene3D" id="1.10.287.130">
    <property type="match status" value="1"/>
</dbReference>
<evidence type="ECO:0000313" key="12">
    <source>
        <dbReference type="Proteomes" id="UP000000268"/>
    </source>
</evidence>
<name>B0C8Y3_ACAM1</name>
<evidence type="ECO:0000256" key="1">
    <source>
        <dbReference type="ARBA" id="ARBA00000085"/>
    </source>
</evidence>
<dbReference type="EC" id="2.7.13.3" evidence="2"/>
<evidence type="ECO:0000256" key="4">
    <source>
        <dbReference type="ARBA" id="ARBA00022679"/>
    </source>
</evidence>
<dbReference type="InterPro" id="IPR003661">
    <property type="entry name" value="HisK_dim/P_dom"/>
</dbReference>
<dbReference type="OrthoDB" id="9808408at2"/>
<dbReference type="KEGG" id="amr:AM1_0287"/>
<dbReference type="SMART" id="SM00387">
    <property type="entry name" value="HATPase_c"/>
    <property type="match status" value="1"/>
</dbReference>
<dbReference type="InterPro" id="IPR005467">
    <property type="entry name" value="His_kinase_dom"/>
</dbReference>
<dbReference type="SUPFAM" id="SSF54631">
    <property type="entry name" value="CBS-domain pair"/>
    <property type="match status" value="1"/>
</dbReference>
<feature type="domain" description="CBS" evidence="10">
    <location>
        <begin position="62"/>
        <end position="126"/>
    </location>
</feature>
<keyword evidence="7" id="KW-0129">CBS domain</keyword>
<dbReference type="SUPFAM" id="SSF47384">
    <property type="entry name" value="Homodimeric domain of signal transducing histidine kinase"/>
    <property type="match status" value="1"/>
</dbReference>
<dbReference type="AlphaFoldDB" id="B0C8Y3"/>
<dbReference type="PROSITE" id="PS51371">
    <property type="entry name" value="CBS"/>
    <property type="match status" value="2"/>
</dbReference>
<sequence>MKQVMIREPLVTQPDTSVADAVAILYQAEANYLVVVEDQIPVGVVCDRTLVTTLATQLDLSITPVQSVMAPLPTLPLEQADDLPAVTQVMQTEGSSFVAIVDEASHLQGLITSDTLIQQSSASTPSDNVVSLQKRIKELENQVSDRQLLEAKLRSSEGKIRAVFEAMKDLVFVCDVDKGEISNIEVAPTNSSEGSEPDAELISYTINELWQDPDQQWSHIIQEAIETQQTVNFDYQLMIDEEPVWFTANVSPLLDSSVVWVARNVTEQKDSVVWVARNITERKHFEHELQQLNEELERSNRELEQFAYVASHDLQEPLRMVISFTQLLGQNYAGQLDGQADQIIGFAVDGATRMQQLIQDLLSYSRVGTQAKVLETVDCNEIVESAISNLQLSIQESGATLERSPLPTLQANPRQLTQLFQNLIGNALKYRGEQVPHIEINYKQQRKDYLFWVKDNGIGIDPKHADRVFMVFQRLHTRQEYSGTGIGLAICKKIIDQQGGKIWVESEVDQGSTFFFTLPMESAS</sequence>
<dbReference type="InterPro" id="IPR046342">
    <property type="entry name" value="CBS_dom_sf"/>
</dbReference>
<feature type="coiled-coil region" evidence="8">
    <location>
        <begin position="275"/>
        <end position="309"/>
    </location>
</feature>
<dbReference type="InterPro" id="IPR036890">
    <property type="entry name" value="HATPase_C_sf"/>
</dbReference>
<dbReference type="InterPro" id="IPR035965">
    <property type="entry name" value="PAS-like_dom_sf"/>
</dbReference>
<dbReference type="STRING" id="329726.AM1_0287"/>
<dbReference type="PANTHER" id="PTHR43304">
    <property type="entry name" value="PHYTOCHROME-LIKE PROTEIN CPH1"/>
    <property type="match status" value="1"/>
</dbReference>
<dbReference type="FunFam" id="3.30.565.10:FF:000006">
    <property type="entry name" value="Sensor histidine kinase WalK"/>
    <property type="match status" value="1"/>
</dbReference>
<reference evidence="11 12" key="1">
    <citation type="journal article" date="2008" name="Proc. Natl. Acad. Sci. U.S.A.">
        <title>Niche adaptation and genome expansion in the chlorophyll d-producing cyanobacterium Acaryochloris marina.</title>
        <authorList>
            <person name="Swingley W.D."/>
            <person name="Chen M."/>
            <person name="Cheung P.C."/>
            <person name="Conrad A.L."/>
            <person name="Dejesa L.C."/>
            <person name="Hao J."/>
            <person name="Honchak B.M."/>
            <person name="Karbach L.E."/>
            <person name="Kurdoglu A."/>
            <person name="Lahiri S."/>
            <person name="Mastrian S.D."/>
            <person name="Miyashita H."/>
            <person name="Page L."/>
            <person name="Ramakrishna P."/>
            <person name="Satoh S."/>
            <person name="Sattley W.M."/>
            <person name="Shimada Y."/>
            <person name="Taylor H.L."/>
            <person name="Tomo T."/>
            <person name="Tsuchiya T."/>
            <person name="Wang Z.T."/>
            <person name="Raymond J."/>
            <person name="Mimuro M."/>
            <person name="Blankenship R.E."/>
            <person name="Touchman J.W."/>
        </authorList>
    </citation>
    <scope>NUCLEOTIDE SEQUENCE [LARGE SCALE GENOMIC DNA]</scope>
    <source>
        <strain evidence="12">MBIC 11017</strain>
    </source>
</reference>
<dbReference type="Pfam" id="PF02518">
    <property type="entry name" value="HATPase_c"/>
    <property type="match status" value="1"/>
</dbReference>
<protein>
    <recommendedName>
        <fullName evidence="2">histidine kinase</fullName>
        <ecNumber evidence="2">2.7.13.3</ecNumber>
    </recommendedName>
</protein>
<feature type="domain" description="Histidine kinase" evidence="9">
    <location>
        <begin position="309"/>
        <end position="522"/>
    </location>
</feature>
<dbReference type="PRINTS" id="PR00344">
    <property type="entry name" value="BCTRLSENSOR"/>
</dbReference>
<evidence type="ECO:0000256" key="8">
    <source>
        <dbReference type="SAM" id="Coils"/>
    </source>
</evidence>
<dbReference type="InterPro" id="IPR052162">
    <property type="entry name" value="Sensor_kinase/Photoreceptor"/>
</dbReference>
<dbReference type="GO" id="GO:0000155">
    <property type="term" value="F:phosphorelay sensor kinase activity"/>
    <property type="evidence" value="ECO:0007669"/>
    <property type="project" value="InterPro"/>
</dbReference>